<reference evidence="1 2" key="1">
    <citation type="submission" date="2018-03" db="EMBL/GenBank/DDBJ databases">
        <title>Brevisbacillus phylogenomics.</title>
        <authorList>
            <person name="Dunlap C."/>
        </authorList>
    </citation>
    <scope>NUCLEOTIDE SEQUENCE [LARGE SCALE GENOMIC DNA]</scope>
    <source>
        <strain evidence="1 2">NRRL NRS-1210</strain>
    </source>
</reference>
<evidence type="ECO:0000313" key="2">
    <source>
        <dbReference type="Proteomes" id="UP000240419"/>
    </source>
</evidence>
<dbReference type="AlphaFoldDB" id="A0A2P7V858"/>
<accession>A0A2P7V858</accession>
<dbReference type="Proteomes" id="UP000240419">
    <property type="component" value="Unassembled WGS sequence"/>
</dbReference>
<evidence type="ECO:0000313" key="1">
    <source>
        <dbReference type="EMBL" id="PSJ95400.1"/>
    </source>
</evidence>
<dbReference type="InterPro" id="IPR025678">
    <property type="entry name" value="Imm3"/>
</dbReference>
<dbReference type="Pfam" id="PF14425">
    <property type="entry name" value="Imm3"/>
    <property type="match status" value="1"/>
</dbReference>
<keyword evidence="2" id="KW-1185">Reference proteome</keyword>
<proteinExistence type="predicted"/>
<sequence>MMRGNESFCMRIDGGFYMYWEYEELFEAFNEMYQGYRAEIMRSTEALSRTLGEFETTMNLGIFEKSIVMIAYGEILLTHSEVFHKSKEYLLKELDRLDMQQLKEKLSLEQFDDVITRKTLLLEKIEQKPIAYHLDTIV</sequence>
<comment type="caution">
    <text evidence="1">The sequence shown here is derived from an EMBL/GenBank/DDBJ whole genome shotgun (WGS) entry which is preliminary data.</text>
</comment>
<protein>
    <submittedName>
        <fullName evidence="1">Uncharacterized protein</fullName>
    </submittedName>
</protein>
<dbReference type="EMBL" id="PXZM01000019">
    <property type="protein sequence ID" value="PSJ95400.1"/>
    <property type="molecule type" value="Genomic_DNA"/>
</dbReference>
<gene>
    <name evidence="1" type="ORF">C7R93_12580</name>
</gene>
<organism evidence="1 2">
    <name type="scientific">Brevibacillus fortis</name>
    <dbReference type="NCBI Taxonomy" id="2126352"/>
    <lineage>
        <taxon>Bacteria</taxon>
        <taxon>Bacillati</taxon>
        <taxon>Bacillota</taxon>
        <taxon>Bacilli</taxon>
        <taxon>Bacillales</taxon>
        <taxon>Paenibacillaceae</taxon>
        <taxon>Brevibacillus</taxon>
    </lineage>
</organism>
<name>A0A2P7V858_9BACL</name>